<evidence type="ECO:0000313" key="1">
    <source>
        <dbReference type="EMBL" id="OWZ14211.1"/>
    </source>
</evidence>
<comment type="caution">
    <text evidence="1">The sequence shown here is derived from an EMBL/GenBank/DDBJ whole genome shotgun (WGS) entry which is preliminary data.</text>
</comment>
<accession>A0A225W905</accession>
<dbReference type="OrthoDB" id="127249at2759"/>
<dbReference type="Proteomes" id="UP000198211">
    <property type="component" value="Unassembled WGS sequence"/>
</dbReference>
<gene>
    <name evidence="1" type="ORF">PHMEG_00012343</name>
</gene>
<evidence type="ECO:0000313" key="2">
    <source>
        <dbReference type="Proteomes" id="UP000198211"/>
    </source>
</evidence>
<reference evidence="2" key="1">
    <citation type="submission" date="2017-03" db="EMBL/GenBank/DDBJ databases">
        <title>Phytopthora megakarya and P. palmivora, two closely related causual agents of cacao black pod achieved similar genome size and gene model numbers by different mechanisms.</title>
        <authorList>
            <person name="Ali S."/>
            <person name="Shao J."/>
            <person name="Larry D.J."/>
            <person name="Kronmiller B."/>
            <person name="Shen D."/>
            <person name="Strem M.D."/>
            <person name="Melnick R.L."/>
            <person name="Guiltinan M.J."/>
            <person name="Tyler B.M."/>
            <person name="Meinhardt L.W."/>
            <person name="Bailey B.A."/>
        </authorList>
    </citation>
    <scope>NUCLEOTIDE SEQUENCE [LARGE SCALE GENOMIC DNA]</scope>
    <source>
        <strain evidence="2">zdho120</strain>
    </source>
</reference>
<dbReference type="EMBL" id="NBNE01001390">
    <property type="protein sequence ID" value="OWZ14211.1"/>
    <property type="molecule type" value="Genomic_DNA"/>
</dbReference>
<sequence length="97" mass="11030">MENVAYVSTEAKLHWMNEDTTTTKKVVNDDWVVSICEAGEAAPMHTKTLLPGERMGWWSSQRFARRVRMRALLHGAVNDVRTSILLDTDIISTKLAR</sequence>
<keyword evidence="1" id="KW-0378">Hydrolase</keyword>
<name>A0A225W905_9STRA</name>
<keyword evidence="1" id="KW-0645">Protease</keyword>
<proteinExistence type="predicted"/>
<keyword evidence="2" id="KW-1185">Reference proteome</keyword>
<dbReference type="GO" id="GO:0006508">
    <property type="term" value="P:proteolysis"/>
    <property type="evidence" value="ECO:0007669"/>
    <property type="project" value="UniProtKB-KW"/>
</dbReference>
<dbReference type="AlphaFoldDB" id="A0A225W905"/>
<dbReference type="GO" id="GO:0008233">
    <property type="term" value="F:peptidase activity"/>
    <property type="evidence" value="ECO:0007669"/>
    <property type="project" value="UniProtKB-KW"/>
</dbReference>
<organism evidence="1 2">
    <name type="scientific">Phytophthora megakarya</name>
    <dbReference type="NCBI Taxonomy" id="4795"/>
    <lineage>
        <taxon>Eukaryota</taxon>
        <taxon>Sar</taxon>
        <taxon>Stramenopiles</taxon>
        <taxon>Oomycota</taxon>
        <taxon>Peronosporomycetes</taxon>
        <taxon>Peronosporales</taxon>
        <taxon>Peronosporaceae</taxon>
        <taxon>Phytophthora</taxon>
    </lineage>
</organism>
<protein>
    <submittedName>
        <fullName evidence="1">Eukaryotic/viral aspartic protease</fullName>
    </submittedName>
</protein>